<dbReference type="GO" id="GO:0016740">
    <property type="term" value="F:transferase activity"/>
    <property type="evidence" value="ECO:0007669"/>
    <property type="project" value="UniProtKB-KW"/>
</dbReference>
<evidence type="ECO:0000313" key="16">
    <source>
        <dbReference type="Proteomes" id="UP000697927"/>
    </source>
</evidence>
<dbReference type="SUPFAM" id="SSF52402">
    <property type="entry name" value="Adenine nucleotide alpha hydrolases-like"/>
    <property type="match status" value="1"/>
</dbReference>
<keyword evidence="8 13" id="KW-0067">ATP-binding</keyword>
<evidence type="ECO:0000259" key="14">
    <source>
        <dbReference type="Pfam" id="PF01171"/>
    </source>
</evidence>
<keyword evidence="10 13" id="KW-0694">RNA-binding</keyword>
<dbReference type="CDD" id="cd24138">
    <property type="entry name" value="TtcA-like"/>
    <property type="match status" value="1"/>
</dbReference>
<keyword evidence="3 13" id="KW-0820">tRNA-binding</keyword>
<feature type="short sequence motif" description="PP-loop motif" evidence="13">
    <location>
        <begin position="42"/>
        <end position="47"/>
    </location>
</feature>
<evidence type="ECO:0000256" key="1">
    <source>
        <dbReference type="ARBA" id="ARBA00022485"/>
    </source>
</evidence>
<protein>
    <recommendedName>
        <fullName evidence="13">tRNA-cytidine(32) 2-sulfurtransferase</fullName>
        <ecNumber evidence="13">2.8.1.-</ecNumber>
    </recommendedName>
    <alternativeName>
        <fullName evidence="13">Two-thiocytidine biosynthesis protein A</fullName>
    </alternativeName>
    <alternativeName>
        <fullName evidence="13">tRNA 2-thiocytidine biosynthesis protein TtcA</fullName>
    </alternativeName>
</protein>
<evidence type="ECO:0000256" key="7">
    <source>
        <dbReference type="ARBA" id="ARBA00022741"/>
    </source>
</evidence>
<keyword evidence="7 13" id="KW-0547">Nucleotide-binding</keyword>
<keyword evidence="2 13" id="KW-0963">Cytoplasm</keyword>
<accession>A0ABX0VHK1</accession>
<dbReference type="PIRSF" id="PIRSF004976">
    <property type="entry name" value="ATPase_YdaO"/>
    <property type="match status" value="1"/>
</dbReference>
<comment type="miscellaneous">
    <text evidence="13">The thiolation reaction likely consists of two steps: a first activation step by ATP to form an adenylated intermediate of the target base of tRNA, and a second nucleophilic substitution step of the sulfur (S) atom supplied by the hydrosulfide attached to the Fe-S cluster.</text>
</comment>
<feature type="binding site" evidence="13">
    <location>
        <position position="120"/>
    </location>
    <ligand>
        <name>[4Fe-4S] cluster</name>
        <dbReference type="ChEBI" id="CHEBI:49883"/>
    </ligand>
</feature>
<dbReference type="Proteomes" id="UP000697927">
    <property type="component" value="Unassembled WGS sequence"/>
</dbReference>
<gene>
    <name evidence="13 15" type="primary">ttcA</name>
    <name evidence="15" type="ORF">E2L00_03205</name>
</gene>
<dbReference type="InterPro" id="IPR035107">
    <property type="entry name" value="tRNA_thiolation_TtcA_Ctu1"/>
</dbReference>
<name>A0ABX0VHK1_9ENTR</name>
<keyword evidence="11 13" id="KW-0408">Iron</keyword>
<comment type="subcellular location">
    <subcellularLocation>
        <location evidence="13">Cytoplasm</location>
    </subcellularLocation>
</comment>
<sequence>MTSQKEQYNLNKLQKRLRRNVGEAIADYNMIEDGDRIMVCLSGGKDSYTMLEILRNLQQSAPISFSLVAVNLDQKQPGFPEHILPAYLESIGVEYKIVEENTYGIVKDKIPEGKTTCSLCSRLRRGILYRTATELGATKIALGHHRDDILQTLFLNMFYGGKMKGMPPKLMSDDGKHIVIRPLAYCREKDIERFAIAREYPIIPCNLCGSQPNLQRQVIGEMLRDWDKRYPGRIETMFSAMQNVVPSHLCDTELFDFKGLRHGAEVVNGGDLAFDREELPMQPAGWQPEEDDSETPLQRLDVLEIK</sequence>
<comment type="catalytic activity">
    <reaction evidence="13">
        <text>cytidine(32) in tRNA + S-sulfanyl-L-cysteinyl-[cysteine desulfurase] + AH2 + ATP = 2-thiocytidine(32) in tRNA + L-cysteinyl-[cysteine desulfurase] + A + AMP + diphosphate + H(+)</text>
        <dbReference type="Rhea" id="RHEA:57048"/>
        <dbReference type="Rhea" id="RHEA-COMP:10288"/>
        <dbReference type="Rhea" id="RHEA-COMP:12157"/>
        <dbReference type="Rhea" id="RHEA-COMP:12158"/>
        <dbReference type="Rhea" id="RHEA-COMP:14821"/>
        <dbReference type="ChEBI" id="CHEBI:13193"/>
        <dbReference type="ChEBI" id="CHEBI:15378"/>
        <dbReference type="ChEBI" id="CHEBI:17499"/>
        <dbReference type="ChEBI" id="CHEBI:29950"/>
        <dbReference type="ChEBI" id="CHEBI:30616"/>
        <dbReference type="ChEBI" id="CHEBI:33019"/>
        <dbReference type="ChEBI" id="CHEBI:61963"/>
        <dbReference type="ChEBI" id="CHEBI:82748"/>
        <dbReference type="ChEBI" id="CHEBI:141453"/>
        <dbReference type="ChEBI" id="CHEBI:456215"/>
    </reaction>
</comment>
<dbReference type="InterPro" id="IPR012089">
    <property type="entry name" value="tRNA_Cyd_32_2_STrfase"/>
</dbReference>
<comment type="function">
    <text evidence="13">Catalyzes the ATP-dependent 2-thiolation of cytidine in position 32 of tRNA, to form 2-thiocytidine (s(2)C32). The sulfur atoms are provided by the cysteine/cysteine desulfurase (IscS) system.</text>
</comment>
<dbReference type="HAMAP" id="MF_01850">
    <property type="entry name" value="TtcA"/>
    <property type="match status" value="1"/>
</dbReference>
<comment type="subunit">
    <text evidence="13">Homodimer.</text>
</comment>
<keyword evidence="6 13" id="KW-0479">Metal-binding</keyword>
<comment type="similarity">
    <text evidence="13">Belongs to the TtcA family.</text>
</comment>
<dbReference type="RefSeq" id="WP_167606865.1">
    <property type="nucleotide sequence ID" value="NZ_SOYS01000001.1"/>
</dbReference>
<feature type="binding site" evidence="13">
    <location>
        <position position="208"/>
    </location>
    <ligand>
        <name>[4Fe-4S] cluster</name>
        <dbReference type="ChEBI" id="CHEBI:49883"/>
    </ligand>
</feature>
<keyword evidence="1 13" id="KW-0004">4Fe-4S</keyword>
<evidence type="ECO:0000256" key="8">
    <source>
        <dbReference type="ARBA" id="ARBA00022840"/>
    </source>
</evidence>
<evidence type="ECO:0000256" key="12">
    <source>
        <dbReference type="ARBA" id="ARBA00023014"/>
    </source>
</evidence>
<keyword evidence="12 13" id="KW-0411">Iron-sulfur</keyword>
<evidence type="ECO:0000313" key="15">
    <source>
        <dbReference type="EMBL" id="NIY46554.1"/>
    </source>
</evidence>
<dbReference type="EC" id="2.8.1.-" evidence="13"/>
<dbReference type="NCBIfam" id="NF007972">
    <property type="entry name" value="PRK10696.1"/>
    <property type="match status" value="1"/>
</dbReference>
<comment type="cofactor">
    <cofactor evidence="13">
        <name>[4Fe-4S] cluster</name>
        <dbReference type="ChEBI" id="CHEBI:49883"/>
    </cofactor>
    <text evidence="13">Binds 1 [4Fe-4S] cluster per subunit. The cluster is chelated by three Cys residues, the fourth Fe has a free coordination site that may bind a sulfur atom transferred from the persulfide of IscS.</text>
</comment>
<dbReference type="PANTHER" id="PTHR43686">
    <property type="entry name" value="SULFURTRANSFERASE-RELATED"/>
    <property type="match status" value="1"/>
</dbReference>
<evidence type="ECO:0000256" key="3">
    <source>
        <dbReference type="ARBA" id="ARBA00022555"/>
    </source>
</evidence>
<evidence type="ECO:0000256" key="6">
    <source>
        <dbReference type="ARBA" id="ARBA00022723"/>
    </source>
</evidence>
<dbReference type="Gene3D" id="3.40.50.620">
    <property type="entry name" value="HUPs"/>
    <property type="match status" value="1"/>
</dbReference>
<keyword evidence="5 13" id="KW-0819">tRNA processing</keyword>
<comment type="caution">
    <text evidence="15">The sequence shown here is derived from an EMBL/GenBank/DDBJ whole genome shotgun (WGS) entry which is preliminary data.</text>
</comment>
<keyword evidence="9 13" id="KW-0460">Magnesium</keyword>
<keyword evidence="16" id="KW-1185">Reference proteome</keyword>
<dbReference type="InterPro" id="IPR014729">
    <property type="entry name" value="Rossmann-like_a/b/a_fold"/>
</dbReference>
<dbReference type="Pfam" id="PF01171">
    <property type="entry name" value="ATP_bind_3"/>
    <property type="match status" value="1"/>
</dbReference>
<evidence type="ECO:0000256" key="5">
    <source>
        <dbReference type="ARBA" id="ARBA00022694"/>
    </source>
</evidence>
<evidence type="ECO:0000256" key="4">
    <source>
        <dbReference type="ARBA" id="ARBA00022679"/>
    </source>
</evidence>
<evidence type="ECO:0000256" key="2">
    <source>
        <dbReference type="ARBA" id="ARBA00022490"/>
    </source>
</evidence>
<proteinExistence type="inferred from homology"/>
<comment type="cofactor">
    <cofactor evidence="13">
        <name>Mg(2+)</name>
        <dbReference type="ChEBI" id="CHEBI:18420"/>
    </cofactor>
</comment>
<dbReference type="InterPro" id="IPR011063">
    <property type="entry name" value="TilS/TtcA_N"/>
</dbReference>
<reference evidence="15 16" key="1">
    <citation type="journal article" date="2020" name="Microorganisms">
        <title>Polyphasic Characterisation of Cedecea colo sp. nov., a New Enteric Bacterium Isolated from the Koala Hindgut.</title>
        <authorList>
            <person name="Boath J.M."/>
            <person name="Dakhal S."/>
            <person name="Van T.T.H."/>
            <person name="Moore R.J."/>
            <person name="Dekiwadia C."/>
            <person name="Macreadie I.G."/>
        </authorList>
    </citation>
    <scope>NUCLEOTIDE SEQUENCE [LARGE SCALE GENOMIC DNA]</scope>
    <source>
        <strain evidence="15 16">ZA</strain>
    </source>
</reference>
<evidence type="ECO:0000256" key="11">
    <source>
        <dbReference type="ARBA" id="ARBA00023004"/>
    </source>
</evidence>
<comment type="pathway">
    <text evidence="13">tRNA modification.</text>
</comment>
<evidence type="ECO:0000256" key="13">
    <source>
        <dbReference type="HAMAP-Rule" id="MF_01850"/>
    </source>
</evidence>
<organism evidence="15 16">
    <name type="scientific">Cedecea colo</name>
    <dbReference type="NCBI Taxonomy" id="2552946"/>
    <lineage>
        <taxon>Bacteria</taxon>
        <taxon>Pseudomonadati</taxon>
        <taxon>Pseudomonadota</taxon>
        <taxon>Gammaproteobacteria</taxon>
        <taxon>Enterobacterales</taxon>
        <taxon>Enterobacteriaceae</taxon>
        <taxon>Cedecea</taxon>
    </lineage>
</organism>
<feature type="binding site" evidence="13">
    <location>
        <position position="117"/>
    </location>
    <ligand>
        <name>[4Fe-4S] cluster</name>
        <dbReference type="ChEBI" id="CHEBI:49883"/>
    </ligand>
</feature>
<dbReference type="EMBL" id="SOYS01000001">
    <property type="protein sequence ID" value="NIY46554.1"/>
    <property type="molecule type" value="Genomic_DNA"/>
</dbReference>
<evidence type="ECO:0000256" key="10">
    <source>
        <dbReference type="ARBA" id="ARBA00022884"/>
    </source>
</evidence>
<keyword evidence="4 13" id="KW-0808">Transferase</keyword>
<feature type="domain" description="tRNA(Ile)-lysidine/2-thiocytidine synthase N-terminal" evidence="14">
    <location>
        <begin position="37"/>
        <end position="196"/>
    </location>
</feature>
<evidence type="ECO:0000256" key="9">
    <source>
        <dbReference type="ARBA" id="ARBA00022842"/>
    </source>
</evidence>
<dbReference type="PANTHER" id="PTHR43686:SF1">
    <property type="entry name" value="AMINOTRAN_5 DOMAIN-CONTAINING PROTEIN"/>
    <property type="match status" value="1"/>
</dbReference>